<proteinExistence type="predicted"/>
<name>A0A0F9B7X2_9ZZZZ</name>
<feature type="region of interest" description="Disordered" evidence="1">
    <location>
        <begin position="1"/>
        <end position="20"/>
    </location>
</feature>
<comment type="caution">
    <text evidence="2">The sequence shown here is derived from an EMBL/GenBank/DDBJ whole genome shotgun (WGS) entry which is preliminary data.</text>
</comment>
<reference evidence="2" key="1">
    <citation type="journal article" date="2015" name="Nature">
        <title>Complex archaea that bridge the gap between prokaryotes and eukaryotes.</title>
        <authorList>
            <person name="Spang A."/>
            <person name="Saw J.H."/>
            <person name="Jorgensen S.L."/>
            <person name="Zaremba-Niedzwiedzka K."/>
            <person name="Martijn J."/>
            <person name="Lind A.E."/>
            <person name="van Eijk R."/>
            <person name="Schleper C."/>
            <person name="Guy L."/>
            <person name="Ettema T.J."/>
        </authorList>
    </citation>
    <scope>NUCLEOTIDE SEQUENCE</scope>
</reference>
<accession>A0A0F9B7X2</accession>
<dbReference type="AlphaFoldDB" id="A0A0F9B7X2"/>
<evidence type="ECO:0000313" key="2">
    <source>
        <dbReference type="EMBL" id="KKL17695.1"/>
    </source>
</evidence>
<sequence length="20" mass="2246">MGMSEQSVFPEIDAAKTEFQ</sequence>
<organism evidence="2">
    <name type="scientific">marine sediment metagenome</name>
    <dbReference type="NCBI Taxonomy" id="412755"/>
    <lineage>
        <taxon>unclassified sequences</taxon>
        <taxon>metagenomes</taxon>
        <taxon>ecological metagenomes</taxon>
    </lineage>
</organism>
<protein>
    <submittedName>
        <fullName evidence="2">Uncharacterized protein</fullName>
    </submittedName>
</protein>
<gene>
    <name evidence="2" type="ORF">LCGC14_2483030</name>
</gene>
<dbReference type="EMBL" id="LAZR01039158">
    <property type="protein sequence ID" value="KKL17695.1"/>
    <property type="molecule type" value="Genomic_DNA"/>
</dbReference>
<feature type="non-terminal residue" evidence="2">
    <location>
        <position position="20"/>
    </location>
</feature>
<evidence type="ECO:0000256" key="1">
    <source>
        <dbReference type="SAM" id="MobiDB-lite"/>
    </source>
</evidence>